<feature type="transmembrane region" description="Helical" evidence="8">
    <location>
        <begin position="367"/>
        <end position="390"/>
    </location>
</feature>
<reference evidence="10 11" key="1">
    <citation type="submission" date="2020-08" db="EMBL/GenBank/DDBJ databases">
        <title>A Genomic Blueprint of the Chicken Gut Microbiome.</title>
        <authorList>
            <person name="Gilroy R."/>
            <person name="Ravi A."/>
            <person name="Getino M."/>
            <person name="Pursley I."/>
            <person name="Horton D.L."/>
            <person name="Alikhan N.-F."/>
            <person name="Baker D."/>
            <person name="Gharbi K."/>
            <person name="Hall N."/>
            <person name="Watson M."/>
            <person name="Adriaenssens E.M."/>
            <person name="Foster-Nyarko E."/>
            <person name="Jarju S."/>
            <person name="Secka A."/>
            <person name="Antonio M."/>
            <person name="Oren A."/>
            <person name="Chaudhuri R."/>
            <person name="La Ragione R.M."/>
            <person name="Hildebrand F."/>
            <person name="Pallen M.J."/>
        </authorList>
    </citation>
    <scope>NUCLEOTIDE SEQUENCE [LARGE SCALE GENOMIC DNA]</scope>
    <source>
        <strain evidence="10 11">Sa2BVA9</strain>
    </source>
</reference>
<feature type="domain" description="Major facilitator superfamily (MFS) profile" evidence="9">
    <location>
        <begin position="20"/>
        <end position="483"/>
    </location>
</feature>
<feature type="transmembrane region" description="Helical" evidence="8">
    <location>
        <begin position="174"/>
        <end position="193"/>
    </location>
</feature>
<protein>
    <submittedName>
        <fullName evidence="10">DHA2 family efflux MFS transporter permease subunit</fullName>
    </submittedName>
</protein>
<dbReference type="NCBIfam" id="TIGR00711">
    <property type="entry name" value="efflux_EmrB"/>
    <property type="match status" value="1"/>
</dbReference>
<keyword evidence="11" id="KW-1185">Reference proteome</keyword>
<evidence type="ECO:0000256" key="1">
    <source>
        <dbReference type="ARBA" id="ARBA00004651"/>
    </source>
</evidence>
<dbReference type="PROSITE" id="PS50850">
    <property type="entry name" value="MFS"/>
    <property type="match status" value="1"/>
</dbReference>
<dbReference type="PANTHER" id="PTHR42718">
    <property type="entry name" value="MAJOR FACILITATOR SUPERFAMILY MULTIDRUG TRANSPORTER MFSC"/>
    <property type="match status" value="1"/>
</dbReference>
<keyword evidence="7 8" id="KW-0472">Membrane</keyword>
<feature type="transmembrane region" description="Helical" evidence="8">
    <location>
        <begin position="273"/>
        <end position="298"/>
    </location>
</feature>
<feature type="transmembrane region" description="Helical" evidence="8">
    <location>
        <begin position="58"/>
        <end position="79"/>
    </location>
</feature>
<evidence type="ECO:0000256" key="5">
    <source>
        <dbReference type="ARBA" id="ARBA00022692"/>
    </source>
</evidence>
<comment type="subcellular location">
    <subcellularLocation>
        <location evidence="1">Cell membrane</location>
        <topology evidence="1">Multi-pass membrane protein</topology>
    </subcellularLocation>
</comment>
<comment type="caution">
    <text evidence="10">The sequence shown here is derived from an EMBL/GenBank/DDBJ whole genome shotgun (WGS) entry which is preliminary data.</text>
</comment>
<accession>A0ABR8SX92</accession>
<dbReference type="Gene3D" id="1.20.1250.20">
    <property type="entry name" value="MFS general substrate transporter like domains"/>
    <property type="match status" value="1"/>
</dbReference>
<feature type="transmembrane region" description="Helical" evidence="8">
    <location>
        <begin position="236"/>
        <end position="253"/>
    </location>
</feature>
<feature type="transmembrane region" description="Helical" evidence="8">
    <location>
        <begin position="310"/>
        <end position="331"/>
    </location>
</feature>
<keyword evidence="4" id="KW-1003">Cell membrane</keyword>
<dbReference type="PANTHER" id="PTHR42718:SF9">
    <property type="entry name" value="MAJOR FACILITATOR SUPERFAMILY MULTIDRUG TRANSPORTER MFSC"/>
    <property type="match status" value="1"/>
</dbReference>
<evidence type="ECO:0000313" key="11">
    <source>
        <dbReference type="Proteomes" id="UP000608071"/>
    </source>
</evidence>
<evidence type="ECO:0000256" key="7">
    <source>
        <dbReference type="ARBA" id="ARBA00023136"/>
    </source>
</evidence>
<keyword evidence="5 8" id="KW-0812">Transmembrane</keyword>
<evidence type="ECO:0000256" key="8">
    <source>
        <dbReference type="SAM" id="Phobius"/>
    </source>
</evidence>
<dbReference type="RefSeq" id="WP_191799318.1">
    <property type="nucleotide sequence ID" value="NZ_JACSQL010000002.1"/>
</dbReference>
<dbReference type="Proteomes" id="UP000608071">
    <property type="component" value="Unassembled WGS sequence"/>
</dbReference>
<name>A0ABR8SX92_9BACL</name>
<evidence type="ECO:0000256" key="4">
    <source>
        <dbReference type="ARBA" id="ARBA00022475"/>
    </source>
</evidence>
<evidence type="ECO:0000256" key="2">
    <source>
        <dbReference type="ARBA" id="ARBA00008537"/>
    </source>
</evidence>
<gene>
    <name evidence="10" type="ORF">H9647_08605</name>
</gene>
<feature type="transmembrane region" description="Helical" evidence="8">
    <location>
        <begin position="20"/>
        <end position="38"/>
    </location>
</feature>
<evidence type="ECO:0000256" key="3">
    <source>
        <dbReference type="ARBA" id="ARBA00022448"/>
    </source>
</evidence>
<feature type="transmembrane region" description="Helical" evidence="8">
    <location>
        <begin position="402"/>
        <end position="423"/>
    </location>
</feature>
<dbReference type="InterPro" id="IPR036259">
    <property type="entry name" value="MFS_trans_sf"/>
</dbReference>
<evidence type="ECO:0000313" key="10">
    <source>
        <dbReference type="EMBL" id="MBD7968123.1"/>
    </source>
</evidence>
<evidence type="ECO:0000256" key="6">
    <source>
        <dbReference type="ARBA" id="ARBA00022989"/>
    </source>
</evidence>
<evidence type="ECO:0000259" key="9">
    <source>
        <dbReference type="PROSITE" id="PS50850"/>
    </source>
</evidence>
<dbReference type="EMBL" id="JACSQL010000002">
    <property type="protein sequence ID" value="MBD7968123.1"/>
    <property type="molecule type" value="Genomic_DNA"/>
</dbReference>
<dbReference type="InterPro" id="IPR011701">
    <property type="entry name" value="MFS"/>
</dbReference>
<feature type="transmembrane region" description="Helical" evidence="8">
    <location>
        <begin position="338"/>
        <end position="355"/>
    </location>
</feature>
<sequence length="502" mass="53964">MSSIAVNQPSQAGDVKKGPILLAMLLGAFVAFLNQTLLNVALPSIMGSLDITETTVQWLSTGFMLVNGVLMPVTAYLMAKFTTRQIFISGMSLFTIGTLLCGISPTFAILMTGRVIQAAGAAIIMPLLSVVVLNIFPIEQRGKAMGMIGVAMILAPAIGPTLSGYVVENYDWRTLFWIILPIAVISILVGMRFVKNVTPISNPKLDIPSVILSTIGFGGLLYGFSDAGSSGWGDPIVVSCLVVGTIALLIFILRQFKLETPLLEFRVFKNRMYSLNTLILVVVNMAMFSGMILLPIYLQTTRGISALDSGLLMLPGAIVMGIMSPITGGLFDKFGAKWLSIIGLVITVVTTYEFSKLTMDTSYNHLILMYTFRMFGMSLLMMPIQTAALNDIPQKLNAHGTVMLNTMRTVFGAIGTAVFVTLYSSSLKQYVIDHTDVNTNDAAAAAKLMKDASIHGINFAFIIATILTVVALVFAFFIKKSVPKDAAGAPSVKSEVSASQSN</sequence>
<proteinExistence type="inferred from homology"/>
<dbReference type="Pfam" id="PF07690">
    <property type="entry name" value="MFS_1"/>
    <property type="match status" value="1"/>
</dbReference>
<dbReference type="InterPro" id="IPR020846">
    <property type="entry name" value="MFS_dom"/>
</dbReference>
<feature type="transmembrane region" description="Helical" evidence="8">
    <location>
        <begin position="148"/>
        <end position="168"/>
    </location>
</feature>
<feature type="transmembrane region" description="Helical" evidence="8">
    <location>
        <begin position="115"/>
        <end position="136"/>
    </location>
</feature>
<keyword evidence="6 8" id="KW-1133">Transmembrane helix</keyword>
<organism evidence="10 11">
    <name type="scientific">Paenibacillus gallinarum</name>
    <dbReference type="NCBI Taxonomy" id="2762232"/>
    <lineage>
        <taxon>Bacteria</taxon>
        <taxon>Bacillati</taxon>
        <taxon>Bacillota</taxon>
        <taxon>Bacilli</taxon>
        <taxon>Bacillales</taxon>
        <taxon>Paenibacillaceae</taxon>
        <taxon>Paenibacillus</taxon>
    </lineage>
</organism>
<dbReference type="SUPFAM" id="SSF103473">
    <property type="entry name" value="MFS general substrate transporter"/>
    <property type="match status" value="1"/>
</dbReference>
<dbReference type="PRINTS" id="PR01036">
    <property type="entry name" value="TCRTETB"/>
</dbReference>
<feature type="transmembrane region" description="Helical" evidence="8">
    <location>
        <begin position="205"/>
        <end position="224"/>
    </location>
</feature>
<dbReference type="Gene3D" id="1.20.1720.10">
    <property type="entry name" value="Multidrug resistance protein D"/>
    <property type="match status" value="1"/>
</dbReference>
<dbReference type="InterPro" id="IPR004638">
    <property type="entry name" value="EmrB-like"/>
</dbReference>
<feature type="transmembrane region" description="Helical" evidence="8">
    <location>
        <begin position="457"/>
        <end position="478"/>
    </location>
</feature>
<keyword evidence="3" id="KW-0813">Transport</keyword>
<dbReference type="CDD" id="cd17503">
    <property type="entry name" value="MFS_LmrB_MDR_like"/>
    <property type="match status" value="1"/>
</dbReference>
<comment type="similarity">
    <text evidence="2">Belongs to the major facilitator superfamily. EmrB family.</text>
</comment>
<feature type="transmembrane region" description="Helical" evidence="8">
    <location>
        <begin position="86"/>
        <end position="109"/>
    </location>
</feature>